<protein>
    <submittedName>
        <fullName evidence="1">Uncharacterized protein</fullName>
    </submittedName>
</protein>
<proteinExistence type="predicted"/>
<keyword evidence="2" id="KW-1185">Reference proteome</keyword>
<dbReference type="EMBL" id="CAVMJV010000026">
    <property type="protein sequence ID" value="CAK5074377.1"/>
    <property type="molecule type" value="Genomic_DNA"/>
</dbReference>
<reference evidence="1" key="1">
    <citation type="submission" date="2023-11" db="EMBL/GenBank/DDBJ databases">
        <authorList>
            <person name="Poullet M."/>
        </authorList>
    </citation>
    <scope>NUCLEOTIDE SEQUENCE</scope>
    <source>
        <strain evidence="1">E1834</strain>
    </source>
</reference>
<accession>A0ACB0Z7E8</accession>
<gene>
    <name evidence="1" type="ORF">MENTE1834_LOCUS21125</name>
</gene>
<organism evidence="1 2">
    <name type="scientific">Meloidogyne enterolobii</name>
    <name type="common">Root-knot nematode worm</name>
    <name type="synonym">Meloidogyne mayaguensis</name>
    <dbReference type="NCBI Taxonomy" id="390850"/>
    <lineage>
        <taxon>Eukaryota</taxon>
        <taxon>Metazoa</taxon>
        <taxon>Ecdysozoa</taxon>
        <taxon>Nematoda</taxon>
        <taxon>Chromadorea</taxon>
        <taxon>Rhabditida</taxon>
        <taxon>Tylenchina</taxon>
        <taxon>Tylenchomorpha</taxon>
        <taxon>Tylenchoidea</taxon>
        <taxon>Meloidogynidae</taxon>
        <taxon>Meloidogyninae</taxon>
        <taxon>Meloidogyne</taxon>
    </lineage>
</organism>
<evidence type="ECO:0000313" key="2">
    <source>
        <dbReference type="Proteomes" id="UP001497535"/>
    </source>
</evidence>
<name>A0ACB0Z7E8_MELEN</name>
<comment type="caution">
    <text evidence="1">The sequence shown here is derived from an EMBL/GenBank/DDBJ whole genome shotgun (WGS) entry which is preliminary data.</text>
</comment>
<evidence type="ECO:0000313" key="1">
    <source>
        <dbReference type="EMBL" id="CAK5074377.1"/>
    </source>
</evidence>
<sequence>MIVVPEDIGKRDTWNGSIEFKLKFTRSSTLTIVEQGQSAVSQQNTNMIGSLKF</sequence>
<dbReference type="Proteomes" id="UP001497535">
    <property type="component" value="Unassembled WGS sequence"/>
</dbReference>